<proteinExistence type="predicted"/>
<keyword evidence="2" id="KW-1185">Reference proteome</keyword>
<accession>A0A0S7BE88</accession>
<dbReference type="AlphaFoldDB" id="A0A0S7BE88"/>
<dbReference type="STRING" id="360412.LARV_01593"/>
<reference evidence="1" key="1">
    <citation type="submission" date="2015-07" db="EMBL/GenBank/DDBJ databases">
        <title>Draft Genome Sequences of Anaerolinea thermolimosa IMO-1, Bellilinea caldifistulae GOMI-1, Leptolinea tardivitalis YMTK-2, Levilinea saccharolytica KIBI-1,Longilinea arvoryzae KOME-1, Previously Described as Members of the Anaerolineaceae (Chloroflexi).</title>
        <authorList>
            <person name="Sekiguchi Y."/>
            <person name="Ohashi A."/>
            <person name="Matsuura N."/>
            <person name="Tourlousse M.D."/>
        </authorList>
    </citation>
    <scope>NUCLEOTIDE SEQUENCE [LARGE SCALE GENOMIC DNA]</scope>
    <source>
        <strain evidence="1">KOME-1</strain>
    </source>
</reference>
<evidence type="ECO:0000313" key="1">
    <source>
        <dbReference type="EMBL" id="GAP13837.1"/>
    </source>
</evidence>
<dbReference type="OrthoDB" id="1100724at2"/>
<sequence>MFTPMMGPAIGRSYNRPADEARRQFNAALQRGNLFTALNGLLGRRQGLNSLPSFAEFRREYSRGLVTVPIRKIIGSENRSRDYDRFFNPLNETTRERWIRVAVSIFKGRPLPPITLIEVDGFYYLRDGHHRVSVARMNGQLEIEALVTVWER</sequence>
<protein>
    <submittedName>
        <fullName evidence="1">Protein containg ParB-like nuclease domain</fullName>
    </submittedName>
</protein>
<evidence type="ECO:0000313" key="2">
    <source>
        <dbReference type="Proteomes" id="UP000055060"/>
    </source>
</evidence>
<dbReference type="CDD" id="cd16387">
    <property type="entry name" value="ParB_N_Srx"/>
    <property type="match status" value="1"/>
</dbReference>
<dbReference type="Proteomes" id="UP000055060">
    <property type="component" value="Unassembled WGS sequence"/>
</dbReference>
<name>A0A0S7BE88_9CHLR</name>
<dbReference type="SUPFAM" id="SSF110849">
    <property type="entry name" value="ParB/Sulfiredoxin"/>
    <property type="match status" value="1"/>
</dbReference>
<dbReference type="InterPro" id="IPR036086">
    <property type="entry name" value="ParB/Sulfiredoxin_sf"/>
</dbReference>
<organism evidence="1">
    <name type="scientific">Longilinea arvoryzae</name>
    <dbReference type="NCBI Taxonomy" id="360412"/>
    <lineage>
        <taxon>Bacteria</taxon>
        <taxon>Bacillati</taxon>
        <taxon>Chloroflexota</taxon>
        <taxon>Anaerolineae</taxon>
        <taxon>Anaerolineales</taxon>
        <taxon>Anaerolineaceae</taxon>
        <taxon>Longilinea</taxon>
    </lineage>
</organism>
<gene>
    <name evidence="1" type="ORF">LARV_01593</name>
</gene>
<dbReference type="EMBL" id="DF967972">
    <property type="protein sequence ID" value="GAP13837.1"/>
    <property type="molecule type" value="Genomic_DNA"/>
</dbReference>
<dbReference type="RefSeq" id="WP_152031753.1">
    <property type="nucleotide sequence ID" value="NZ_DF967972.1"/>
</dbReference>